<dbReference type="AlphaFoldDB" id="A0A9D4ZLS9"/>
<gene>
    <name evidence="3" type="ORF">GOP47_0007715</name>
</gene>
<organism evidence="3 4">
    <name type="scientific">Adiantum capillus-veneris</name>
    <name type="common">Maidenhair fern</name>
    <dbReference type="NCBI Taxonomy" id="13818"/>
    <lineage>
        <taxon>Eukaryota</taxon>
        <taxon>Viridiplantae</taxon>
        <taxon>Streptophyta</taxon>
        <taxon>Embryophyta</taxon>
        <taxon>Tracheophyta</taxon>
        <taxon>Polypodiopsida</taxon>
        <taxon>Polypodiidae</taxon>
        <taxon>Polypodiales</taxon>
        <taxon>Pteridineae</taxon>
        <taxon>Pteridaceae</taxon>
        <taxon>Vittarioideae</taxon>
        <taxon>Adiantum</taxon>
    </lineage>
</organism>
<proteinExistence type="predicted"/>
<evidence type="ECO:0000259" key="2">
    <source>
        <dbReference type="Pfam" id="PF23544"/>
    </source>
</evidence>
<dbReference type="InterPro" id="IPR010839">
    <property type="entry name" value="AtuA_N"/>
</dbReference>
<feature type="domain" description="Acyclic terpene utilisation N-terminal" evidence="1">
    <location>
        <begin position="21"/>
        <end position="442"/>
    </location>
</feature>
<keyword evidence="4" id="KW-1185">Reference proteome</keyword>
<feature type="domain" description="AtuA-like ferredoxin-fold" evidence="2">
    <location>
        <begin position="501"/>
        <end position="622"/>
    </location>
</feature>
<evidence type="ECO:0000313" key="4">
    <source>
        <dbReference type="Proteomes" id="UP000886520"/>
    </source>
</evidence>
<comment type="caution">
    <text evidence="3">The sequence shown here is derived from an EMBL/GenBank/DDBJ whole genome shotgun (WGS) entry which is preliminary data.</text>
</comment>
<dbReference type="OrthoDB" id="16163at2759"/>
<dbReference type="PANTHER" id="PTHR47472:SF1">
    <property type="entry name" value="DUF1446-DOMAIN-CONTAINING PROTEIN"/>
    <property type="match status" value="1"/>
</dbReference>
<reference evidence="3" key="1">
    <citation type="submission" date="2021-01" db="EMBL/GenBank/DDBJ databases">
        <title>Adiantum capillus-veneris genome.</title>
        <authorList>
            <person name="Fang Y."/>
            <person name="Liao Q."/>
        </authorList>
    </citation>
    <scope>NUCLEOTIDE SEQUENCE</scope>
    <source>
        <strain evidence="3">H3</strain>
        <tissue evidence="3">Leaf</tissue>
    </source>
</reference>
<sequence>MAFFDCTVELRNKPKQHKKLVRIGCGAGFAGDRPLAALKLLMKVQEMHYLVLECLAERTLAIRHDALMAGGKGYDPRISEWMQLLLPEAVKRNVCIITNMGAVDAEGAQVEVLKVAKQCQLHISVGIIREVFTDSVGSKPGSSTYLGASTIVKLLEESKPNVILTTRLADASLFLGPMVYELGWNWDNFEKLAQGTLAGHLLECGCQVTGGYFAHPADEYRNLSAQQLVDISLPYAEISEHGDVIIAKPKHTGGELSAVTCGQQLLYEVGDPSFYITPDVVVDFTNVTFESLNAHQVRAKGAKPGPSMRPEKLLRLVPQDCGWKAWGEISYGGAGCIQRAAAAELMVRAWMEEVFPKSSERTVGYLIGVNSLLISPIELPETKEALDVRLRMDGLFDLKEQAVGFTREFEALYTNGPAGGGGISVGCRKETALNKILVHREETFWKMNTRAVDVINAEMPFVRGSLSIKPPEGVQIPIPLNTRMSTGSKAPLPAPGGVELPLYKVAHCRAGDKGNDVNFSLIPHCPTDLLRLQSIITKDWVKRVTGRLFLGHHIGNDTSSSQTRGLVHDEHDNARSIEIYVATGIHAMNIVVRNALDGGVTCSRRLDRHGKSLSDLILCQRVTLPVEEIKTC</sequence>
<dbReference type="PANTHER" id="PTHR47472">
    <property type="entry name" value="PROPIONYL-COA CARBOXYLASE"/>
    <property type="match status" value="1"/>
</dbReference>
<dbReference type="Pfam" id="PF23544">
    <property type="entry name" value="AtuA_ferredoxin"/>
    <property type="match status" value="1"/>
</dbReference>
<evidence type="ECO:0000313" key="3">
    <source>
        <dbReference type="EMBL" id="KAI5077891.1"/>
    </source>
</evidence>
<dbReference type="InterPro" id="IPR056362">
    <property type="entry name" value="AtuA-like_ferredoxin_dom"/>
</dbReference>
<dbReference type="Pfam" id="PF07287">
    <property type="entry name" value="AtuA"/>
    <property type="match status" value="1"/>
</dbReference>
<accession>A0A9D4ZLS9</accession>
<protein>
    <recommendedName>
        <fullName evidence="5">DUF1446-domain-containing protein</fullName>
    </recommendedName>
</protein>
<evidence type="ECO:0008006" key="5">
    <source>
        <dbReference type="Google" id="ProtNLM"/>
    </source>
</evidence>
<dbReference type="EMBL" id="JABFUD020000007">
    <property type="protein sequence ID" value="KAI5077891.1"/>
    <property type="molecule type" value="Genomic_DNA"/>
</dbReference>
<name>A0A9D4ZLS9_ADICA</name>
<dbReference type="Proteomes" id="UP000886520">
    <property type="component" value="Chromosome 7"/>
</dbReference>
<evidence type="ECO:0000259" key="1">
    <source>
        <dbReference type="Pfam" id="PF07287"/>
    </source>
</evidence>